<keyword evidence="5" id="KW-0046">Antibiotic resistance</keyword>
<keyword evidence="3 6" id="KW-1133">Transmembrane helix</keyword>
<dbReference type="InterPro" id="IPR013525">
    <property type="entry name" value="ABC2_TM"/>
</dbReference>
<organism evidence="8 9">
    <name type="scientific">Nocardia vulneris</name>
    <dbReference type="NCBI Taxonomy" id="1141657"/>
    <lineage>
        <taxon>Bacteria</taxon>
        <taxon>Bacillati</taxon>
        <taxon>Actinomycetota</taxon>
        <taxon>Actinomycetes</taxon>
        <taxon>Mycobacteriales</taxon>
        <taxon>Nocardiaceae</taxon>
        <taxon>Nocardia</taxon>
    </lineage>
</organism>
<evidence type="ECO:0000313" key="8">
    <source>
        <dbReference type="EMBL" id="KIA65136.1"/>
    </source>
</evidence>
<evidence type="ECO:0000256" key="5">
    <source>
        <dbReference type="ARBA" id="ARBA00023251"/>
    </source>
</evidence>
<name>A0ABR4ZIB6_9NOCA</name>
<dbReference type="PIRSF" id="PIRSF006648">
    <property type="entry name" value="DrrB"/>
    <property type="match status" value="1"/>
</dbReference>
<accession>A0ABR4ZIB6</accession>
<evidence type="ECO:0000259" key="7">
    <source>
        <dbReference type="PROSITE" id="PS51012"/>
    </source>
</evidence>
<dbReference type="InterPro" id="IPR047817">
    <property type="entry name" value="ABC2_TM_bact-type"/>
</dbReference>
<keyword evidence="9" id="KW-1185">Reference proteome</keyword>
<comment type="subcellular location">
    <subcellularLocation>
        <location evidence="6">Cell membrane</location>
        <topology evidence="6">Multi-pass membrane protein</topology>
    </subcellularLocation>
    <subcellularLocation>
        <location evidence="1">Membrane</location>
        <topology evidence="1">Multi-pass membrane protein</topology>
    </subcellularLocation>
</comment>
<proteinExistence type="inferred from homology"/>
<feature type="transmembrane region" description="Helical" evidence="6">
    <location>
        <begin position="217"/>
        <end position="239"/>
    </location>
</feature>
<feature type="domain" description="ABC transmembrane type-2" evidence="7">
    <location>
        <begin position="20"/>
        <end position="242"/>
    </location>
</feature>
<dbReference type="EMBL" id="JNFP01000009">
    <property type="protein sequence ID" value="KIA65136.1"/>
    <property type="molecule type" value="Genomic_DNA"/>
</dbReference>
<dbReference type="PANTHER" id="PTHR43229">
    <property type="entry name" value="NODULATION PROTEIN J"/>
    <property type="match status" value="1"/>
</dbReference>
<feature type="transmembrane region" description="Helical" evidence="6">
    <location>
        <begin position="53"/>
        <end position="73"/>
    </location>
</feature>
<evidence type="ECO:0000256" key="3">
    <source>
        <dbReference type="ARBA" id="ARBA00022989"/>
    </source>
</evidence>
<feature type="transmembrane region" description="Helical" evidence="6">
    <location>
        <begin position="163"/>
        <end position="184"/>
    </location>
</feature>
<keyword evidence="6" id="KW-0813">Transport</keyword>
<feature type="transmembrane region" description="Helical" evidence="6">
    <location>
        <begin position="21"/>
        <end position="41"/>
    </location>
</feature>
<evidence type="ECO:0000256" key="2">
    <source>
        <dbReference type="ARBA" id="ARBA00022692"/>
    </source>
</evidence>
<protein>
    <recommendedName>
        <fullName evidence="6">Transport permease protein</fullName>
    </recommendedName>
</protein>
<keyword evidence="2 6" id="KW-0812">Transmembrane</keyword>
<keyword evidence="4 6" id="KW-0472">Membrane</keyword>
<comment type="caution">
    <text evidence="8">The sequence shown here is derived from an EMBL/GenBank/DDBJ whole genome shotgun (WGS) entry which is preliminary data.</text>
</comment>
<dbReference type="Pfam" id="PF01061">
    <property type="entry name" value="ABC2_membrane"/>
    <property type="match status" value="1"/>
</dbReference>
<feature type="transmembrane region" description="Helical" evidence="6">
    <location>
        <begin position="129"/>
        <end position="151"/>
    </location>
</feature>
<sequence length="250" mass="26691">MTLTWAFLRKEAATWRHDPTLFVFLFAAPLLMQALLSDAFARLTDGAGADQTVPGFTIMFGFYVMMFMGTAHYREHASGAWSSVRTSGLSRATMVLQLAVPYFLLSAAQMALLIGTGRVLFGATVNGSLVALAVLILSIAWTAIALGLVLVSLTRNVSAMQNLCQLVVLGLGVLGGAVVPVRLLPGWNQPLAPLTPQYWAVDGMREVLAQHGGLASIAPHLLVLAGWACVLSIVATLAFDPSSQRRVAIR</sequence>
<dbReference type="PROSITE" id="PS51012">
    <property type="entry name" value="ABC_TM2"/>
    <property type="match status" value="1"/>
</dbReference>
<dbReference type="PANTHER" id="PTHR43229:SF6">
    <property type="entry name" value="ABC-TYPE MULTIDRUG TRANSPORT SYSTEM, PERMEASE COMPONENT"/>
    <property type="match status" value="1"/>
</dbReference>
<evidence type="ECO:0000256" key="1">
    <source>
        <dbReference type="ARBA" id="ARBA00004141"/>
    </source>
</evidence>
<evidence type="ECO:0000256" key="4">
    <source>
        <dbReference type="ARBA" id="ARBA00023136"/>
    </source>
</evidence>
<evidence type="ECO:0000313" key="9">
    <source>
        <dbReference type="Proteomes" id="UP000031364"/>
    </source>
</evidence>
<dbReference type="Proteomes" id="UP000031364">
    <property type="component" value="Unassembled WGS sequence"/>
</dbReference>
<dbReference type="InterPro" id="IPR000412">
    <property type="entry name" value="ABC_2_transport"/>
</dbReference>
<evidence type="ECO:0000256" key="6">
    <source>
        <dbReference type="RuleBase" id="RU361157"/>
    </source>
</evidence>
<comment type="similarity">
    <text evidence="6">Belongs to the ABC-2 integral membrane protein family.</text>
</comment>
<feature type="transmembrane region" description="Helical" evidence="6">
    <location>
        <begin position="94"/>
        <end position="117"/>
    </location>
</feature>
<dbReference type="InterPro" id="IPR051784">
    <property type="entry name" value="Nod_factor_ABC_transporter"/>
</dbReference>
<gene>
    <name evidence="8" type="ORF">FG87_09595</name>
</gene>
<reference evidence="8 9" key="1">
    <citation type="journal article" date="2014" name="Int. J. Syst. Evol. Microbiol.">
        <title>Nocardia vulneris sp. nov., isolated from wounds of human patients in North America.</title>
        <authorList>
            <person name="Lasker B.A."/>
            <person name="Bell M."/>
            <person name="Klenk H.P."/>
            <person name="Sproer C."/>
            <person name="Schumann C."/>
            <person name="Schumann P."/>
            <person name="Brown J.M."/>
        </authorList>
    </citation>
    <scope>NUCLEOTIDE SEQUENCE [LARGE SCALE GENOMIC DNA]</scope>
    <source>
        <strain evidence="8 9">W9851</strain>
    </source>
</reference>
<keyword evidence="6" id="KW-1003">Cell membrane</keyword>
<dbReference type="RefSeq" id="WP_043667530.1">
    <property type="nucleotide sequence ID" value="NZ_BDCI01000002.1"/>
</dbReference>